<gene>
    <name evidence="1" type="ORF">CU097_008000</name>
</gene>
<dbReference type="Proteomes" id="UP000252139">
    <property type="component" value="Unassembled WGS sequence"/>
</dbReference>
<keyword evidence="2" id="KW-1185">Reference proteome</keyword>
<organism evidence="1 2">
    <name type="scientific">Rhizopus azygosporus</name>
    <name type="common">Rhizopus microsporus var. azygosporus</name>
    <dbReference type="NCBI Taxonomy" id="86630"/>
    <lineage>
        <taxon>Eukaryota</taxon>
        <taxon>Fungi</taxon>
        <taxon>Fungi incertae sedis</taxon>
        <taxon>Mucoromycota</taxon>
        <taxon>Mucoromycotina</taxon>
        <taxon>Mucoromycetes</taxon>
        <taxon>Mucorales</taxon>
        <taxon>Mucorineae</taxon>
        <taxon>Rhizopodaceae</taxon>
        <taxon>Rhizopus</taxon>
    </lineage>
</organism>
<dbReference type="OrthoDB" id="2278103at2759"/>
<protein>
    <submittedName>
        <fullName evidence="1">Uncharacterized protein</fullName>
    </submittedName>
</protein>
<sequence>MFDPFKLDDESRLVNDHVKAGYGLITMLNEIAYTYKFASSDVFNTVRIFFLHAKKNKLRFWSFEMPAPGLYMLVTRGGRPVHFVPVVVIGITKV</sequence>
<proteinExistence type="predicted"/>
<dbReference type="AlphaFoldDB" id="A0A367JQJ7"/>
<evidence type="ECO:0000313" key="2">
    <source>
        <dbReference type="Proteomes" id="UP000252139"/>
    </source>
</evidence>
<evidence type="ECO:0000313" key="1">
    <source>
        <dbReference type="EMBL" id="RCH92224.1"/>
    </source>
</evidence>
<dbReference type="EMBL" id="PJQL01000859">
    <property type="protein sequence ID" value="RCH92224.1"/>
    <property type="molecule type" value="Genomic_DNA"/>
</dbReference>
<reference evidence="1 2" key="1">
    <citation type="journal article" date="2018" name="G3 (Bethesda)">
        <title>Phylogenetic and Phylogenomic Definition of Rhizopus Species.</title>
        <authorList>
            <person name="Gryganskyi A.P."/>
            <person name="Golan J."/>
            <person name="Dolatabadi S."/>
            <person name="Mondo S."/>
            <person name="Robb S."/>
            <person name="Idnurm A."/>
            <person name="Muszewska A."/>
            <person name="Steczkiewicz K."/>
            <person name="Masonjones S."/>
            <person name="Liao H.L."/>
            <person name="Gajdeczka M.T."/>
            <person name="Anike F."/>
            <person name="Vuek A."/>
            <person name="Anishchenko I.M."/>
            <person name="Voigt K."/>
            <person name="de Hoog G.S."/>
            <person name="Smith M.E."/>
            <person name="Heitman J."/>
            <person name="Vilgalys R."/>
            <person name="Stajich J.E."/>
        </authorList>
    </citation>
    <scope>NUCLEOTIDE SEQUENCE [LARGE SCALE GENOMIC DNA]</scope>
    <source>
        <strain evidence="1 2">CBS 357.93</strain>
    </source>
</reference>
<comment type="caution">
    <text evidence="1">The sequence shown here is derived from an EMBL/GenBank/DDBJ whole genome shotgun (WGS) entry which is preliminary data.</text>
</comment>
<name>A0A367JQJ7_RHIAZ</name>
<accession>A0A367JQJ7</accession>